<feature type="coiled-coil region" evidence="1">
    <location>
        <begin position="116"/>
        <end position="150"/>
    </location>
</feature>
<proteinExistence type="predicted"/>
<reference evidence="3" key="1">
    <citation type="submission" date="2020-10" db="EMBL/GenBank/DDBJ databases">
        <authorList>
            <person name="Gilroy R."/>
        </authorList>
    </citation>
    <scope>NUCLEOTIDE SEQUENCE</scope>
    <source>
        <strain evidence="3">B3-2255</strain>
    </source>
</reference>
<protein>
    <recommendedName>
        <fullName evidence="5">Chromosome segregation protein SMC</fullName>
    </recommendedName>
</protein>
<keyword evidence="2" id="KW-1133">Transmembrane helix</keyword>
<evidence type="ECO:0000256" key="1">
    <source>
        <dbReference type="SAM" id="Coils"/>
    </source>
</evidence>
<dbReference type="Proteomes" id="UP000823772">
    <property type="component" value="Unassembled WGS sequence"/>
</dbReference>
<dbReference type="AlphaFoldDB" id="A0A9D9NQ52"/>
<feature type="transmembrane region" description="Helical" evidence="2">
    <location>
        <begin position="9"/>
        <end position="29"/>
    </location>
</feature>
<accession>A0A9D9NQ52</accession>
<keyword evidence="2" id="KW-0812">Transmembrane</keyword>
<dbReference type="EMBL" id="JADILY010000118">
    <property type="protein sequence ID" value="MBO8482029.1"/>
    <property type="molecule type" value="Genomic_DNA"/>
</dbReference>
<keyword evidence="1" id="KW-0175">Coiled coil</keyword>
<gene>
    <name evidence="3" type="ORF">IAC87_05730</name>
</gene>
<evidence type="ECO:0008006" key="5">
    <source>
        <dbReference type="Google" id="ProtNLM"/>
    </source>
</evidence>
<evidence type="ECO:0000313" key="3">
    <source>
        <dbReference type="EMBL" id="MBO8482029.1"/>
    </source>
</evidence>
<sequence length="287" mass="32851">MENNNLKKIMYALIIVAVILAGVLAYVWIERNGLVNDLKLEKDQLTAEMIQLQNDYANLTSDYDTLNVQLDVEREKVEQLIVRIQETDATNRAKMRQYEKELGTLRSIMKHYIYQIDSLNTLNIELRADAAKAREEAAESQRKYEEVVKVTEDLTSKVEQGQVVKGRGIVLEGLNKSGSVTNRSSRVVKLRTSLSLVENEIAEKGWRRVYVRVKDPDGVLLVENVDQQFDFNGTPLYYSSSREVDYNGEELDIIIYFSGETEYRKGVYTVEVYTDEALLGSADMLLK</sequence>
<name>A0A9D9NQ52_9BACT</name>
<reference evidence="3" key="2">
    <citation type="journal article" date="2021" name="PeerJ">
        <title>Extensive microbial diversity within the chicken gut microbiome revealed by metagenomics and culture.</title>
        <authorList>
            <person name="Gilroy R."/>
            <person name="Ravi A."/>
            <person name="Getino M."/>
            <person name="Pursley I."/>
            <person name="Horton D.L."/>
            <person name="Alikhan N.F."/>
            <person name="Baker D."/>
            <person name="Gharbi K."/>
            <person name="Hall N."/>
            <person name="Watson M."/>
            <person name="Adriaenssens E.M."/>
            <person name="Foster-Nyarko E."/>
            <person name="Jarju S."/>
            <person name="Secka A."/>
            <person name="Antonio M."/>
            <person name="Oren A."/>
            <person name="Chaudhuri R.R."/>
            <person name="La Ragione R."/>
            <person name="Hildebrand F."/>
            <person name="Pallen M.J."/>
        </authorList>
    </citation>
    <scope>NUCLEOTIDE SEQUENCE</scope>
    <source>
        <strain evidence="3">B3-2255</strain>
    </source>
</reference>
<evidence type="ECO:0000313" key="4">
    <source>
        <dbReference type="Proteomes" id="UP000823772"/>
    </source>
</evidence>
<comment type="caution">
    <text evidence="3">The sequence shown here is derived from an EMBL/GenBank/DDBJ whole genome shotgun (WGS) entry which is preliminary data.</text>
</comment>
<keyword evidence="2" id="KW-0472">Membrane</keyword>
<organism evidence="3 4">
    <name type="scientific">Candidatus Merdivivens faecigallinarum</name>
    <dbReference type="NCBI Taxonomy" id="2840871"/>
    <lineage>
        <taxon>Bacteria</taxon>
        <taxon>Pseudomonadati</taxon>
        <taxon>Bacteroidota</taxon>
        <taxon>Bacteroidia</taxon>
        <taxon>Bacteroidales</taxon>
        <taxon>Muribaculaceae</taxon>
        <taxon>Muribaculaceae incertae sedis</taxon>
        <taxon>Candidatus Merdivivens</taxon>
    </lineage>
</organism>
<feature type="coiled-coil region" evidence="1">
    <location>
        <begin position="35"/>
        <end position="69"/>
    </location>
</feature>
<evidence type="ECO:0000256" key="2">
    <source>
        <dbReference type="SAM" id="Phobius"/>
    </source>
</evidence>